<name>A0A0F9LA91_9ZZZZ</name>
<accession>A0A0F9LA91</accession>
<proteinExistence type="predicted"/>
<protein>
    <submittedName>
        <fullName evidence="1">Uncharacterized protein</fullName>
    </submittedName>
</protein>
<sequence length="78" mass="8947">MLAYGMMTTKSKFIDEKLSNMVSETAYAIANIKILKSHVAAINRSNGDFSDEDYMEDVNIRQLLDDCFEEALIEIYEE</sequence>
<reference evidence="1" key="1">
    <citation type="journal article" date="2015" name="Nature">
        <title>Complex archaea that bridge the gap between prokaryotes and eukaryotes.</title>
        <authorList>
            <person name="Spang A."/>
            <person name="Saw J.H."/>
            <person name="Jorgensen S.L."/>
            <person name="Zaremba-Niedzwiedzka K."/>
            <person name="Martijn J."/>
            <person name="Lind A.E."/>
            <person name="van Eijk R."/>
            <person name="Schleper C."/>
            <person name="Guy L."/>
            <person name="Ettema T.J."/>
        </authorList>
    </citation>
    <scope>NUCLEOTIDE SEQUENCE</scope>
</reference>
<evidence type="ECO:0000313" key="1">
    <source>
        <dbReference type="EMBL" id="KKM24510.1"/>
    </source>
</evidence>
<dbReference type="AlphaFoldDB" id="A0A0F9LA91"/>
<comment type="caution">
    <text evidence="1">The sequence shown here is derived from an EMBL/GenBank/DDBJ whole genome shotgun (WGS) entry which is preliminary data.</text>
</comment>
<organism evidence="1">
    <name type="scientific">marine sediment metagenome</name>
    <dbReference type="NCBI Taxonomy" id="412755"/>
    <lineage>
        <taxon>unclassified sequences</taxon>
        <taxon>metagenomes</taxon>
        <taxon>ecological metagenomes</taxon>
    </lineage>
</organism>
<dbReference type="EMBL" id="LAZR01012911">
    <property type="protein sequence ID" value="KKM24510.1"/>
    <property type="molecule type" value="Genomic_DNA"/>
</dbReference>
<gene>
    <name evidence="1" type="ORF">LCGC14_1604460</name>
</gene>